<protein>
    <submittedName>
        <fullName evidence="2">Uncharacterized protein</fullName>
    </submittedName>
</protein>
<gene>
    <name evidence="2" type="ORF">AVDCRST_MAG02-1251</name>
</gene>
<name>A0A6J4R0R7_9ACTN</name>
<proteinExistence type="predicted"/>
<evidence type="ECO:0000256" key="1">
    <source>
        <dbReference type="SAM" id="MobiDB-lite"/>
    </source>
</evidence>
<accession>A0A6J4R0R7</accession>
<feature type="region of interest" description="Disordered" evidence="1">
    <location>
        <begin position="1"/>
        <end position="41"/>
    </location>
</feature>
<organism evidence="2">
    <name type="scientific">uncultured Rubrobacteraceae bacterium</name>
    <dbReference type="NCBI Taxonomy" id="349277"/>
    <lineage>
        <taxon>Bacteria</taxon>
        <taxon>Bacillati</taxon>
        <taxon>Actinomycetota</taxon>
        <taxon>Rubrobacteria</taxon>
        <taxon>Rubrobacterales</taxon>
        <taxon>Rubrobacteraceae</taxon>
        <taxon>environmental samples</taxon>
    </lineage>
</organism>
<feature type="compositionally biased region" description="Basic and acidic residues" evidence="1">
    <location>
        <begin position="15"/>
        <end position="35"/>
    </location>
</feature>
<feature type="non-terminal residue" evidence="2">
    <location>
        <position position="1"/>
    </location>
</feature>
<dbReference type="EMBL" id="CADCVH010000040">
    <property type="protein sequence ID" value="CAA9453693.1"/>
    <property type="molecule type" value="Genomic_DNA"/>
</dbReference>
<feature type="compositionally biased region" description="Basic residues" evidence="1">
    <location>
        <begin position="1"/>
        <end position="14"/>
    </location>
</feature>
<sequence length="41" mass="4611">GGLHRDHGRSRTRGARLDTRKKALDTVGRDEEARGARRGRL</sequence>
<dbReference type="AlphaFoldDB" id="A0A6J4R0R7"/>
<reference evidence="2" key="1">
    <citation type="submission" date="2020-02" db="EMBL/GenBank/DDBJ databases">
        <authorList>
            <person name="Meier V. D."/>
        </authorList>
    </citation>
    <scope>NUCLEOTIDE SEQUENCE</scope>
    <source>
        <strain evidence="2">AVDCRST_MAG02</strain>
    </source>
</reference>
<feature type="non-terminal residue" evidence="2">
    <location>
        <position position="41"/>
    </location>
</feature>
<evidence type="ECO:0000313" key="2">
    <source>
        <dbReference type="EMBL" id="CAA9453693.1"/>
    </source>
</evidence>